<dbReference type="InterPro" id="IPR009003">
    <property type="entry name" value="Peptidase_S1_PA"/>
</dbReference>
<gene>
    <name evidence="2" type="primary">106050705</name>
</gene>
<dbReference type="Gene3D" id="2.40.10.10">
    <property type="entry name" value="Trypsin-like serine proteases"/>
    <property type="match status" value="1"/>
</dbReference>
<evidence type="ECO:0000313" key="3">
    <source>
        <dbReference type="Proteomes" id="UP000076420"/>
    </source>
</evidence>
<dbReference type="Proteomes" id="UP000076420">
    <property type="component" value="Unassembled WGS sequence"/>
</dbReference>
<dbReference type="KEGG" id="bgt:106050705"/>
<dbReference type="AlphaFoldDB" id="A0A2C9L5Y9"/>
<dbReference type="VEuPathDB" id="VectorBase:BGLAX_027185"/>
<feature type="region of interest" description="Disordered" evidence="1">
    <location>
        <begin position="1"/>
        <end position="36"/>
    </location>
</feature>
<dbReference type="EnsemblMetazoa" id="BGLB027343-RA">
    <property type="protein sequence ID" value="BGLB027343-PA"/>
    <property type="gene ID" value="BGLB027343"/>
</dbReference>
<proteinExistence type="predicted"/>
<name>A0A2C9L5Y9_BIOGL</name>
<reference evidence="2" key="1">
    <citation type="submission" date="2020-05" db="UniProtKB">
        <authorList>
            <consortium name="EnsemblMetazoa"/>
        </authorList>
    </citation>
    <scope>IDENTIFICATION</scope>
    <source>
        <strain evidence="2">BB02</strain>
    </source>
</reference>
<protein>
    <recommendedName>
        <fullName evidence="4">Peptidase S1 domain-containing protein</fullName>
    </recommendedName>
</protein>
<evidence type="ECO:0000313" key="2">
    <source>
        <dbReference type="EnsemblMetazoa" id="BGLB027343-PA"/>
    </source>
</evidence>
<dbReference type="SUPFAM" id="SSF50494">
    <property type="entry name" value="Trypsin-like serine proteases"/>
    <property type="match status" value="1"/>
</dbReference>
<evidence type="ECO:0008006" key="4">
    <source>
        <dbReference type="Google" id="ProtNLM"/>
    </source>
</evidence>
<dbReference type="InterPro" id="IPR043504">
    <property type="entry name" value="Peptidase_S1_PA_chymotrypsin"/>
</dbReference>
<sequence length="318" mass="36936">MGQQHSKFEFNYGTHETAESQNETDHKTAQEKCPKPHDKQFEISKFSINDLPEDYQEENLFQLIKQMVKLTVQIVVNYSSENRSDFWQNTETRYPGSECKGQDSLLRGSGRIADIYKNEEAKRCMCSDCINKENAEKETWTIIAVTATHVVFDESEANKSNCKLYYDSEDGRCTQINYCKLRWAHTLGDLCFVECVTCNENLAKEIWENIQQFNELWKTIREEYKTNTRKYNSNRLVVIVSHPHCGPKKISIGHLKEKNKSELNIQKGYQLVYDTPTCKGSSGAPVYLYGQNWFRVEYVHSGGARDPKFNHSTTWCPK</sequence>
<feature type="compositionally biased region" description="Basic and acidic residues" evidence="1">
    <location>
        <begin position="23"/>
        <end position="36"/>
    </location>
</feature>
<dbReference type="VEuPathDB" id="VectorBase:BGLB027343"/>
<organism evidence="2 3">
    <name type="scientific">Biomphalaria glabrata</name>
    <name type="common">Bloodfluke planorb</name>
    <name type="synonym">Freshwater snail</name>
    <dbReference type="NCBI Taxonomy" id="6526"/>
    <lineage>
        <taxon>Eukaryota</taxon>
        <taxon>Metazoa</taxon>
        <taxon>Spiralia</taxon>
        <taxon>Lophotrochozoa</taxon>
        <taxon>Mollusca</taxon>
        <taxon>Gastropoda</taxon>
        <taxon>Heterobranchia</taxon>
        <taxon>Euthyneura</taxon>
        <taxon>Panpulmonata</taxon>
        <taxon>Hygrophila</taxon>
        <taxon>Lymnaeoidea</taxon>
        <taxon>Planorbidae</taxon>
        <taxon>Biomphalaria</taxon>
    </lineage>
</organism>
<accession>A0A2C9L5Y9</accession>
<evidence type="ECO:0000256" key="1">
    <source>
        <dbReference type="SAM" id="MobiDB-lite"/>
    </source>
</evidence>